<dbReference type="CDD" id="cd12459">
    <property type="entry name" value="RRM1_CID8_like"/>
    <property type="match status" value="1"/>
</dbReference>
<dbReference type="InterPro" id="IPR009818">
    <property type="entry name" value="PAM2_motif"/>
</dbReference>
<sequence>MAVAENVGTKIDSSSQNLDNCVVSPETAEVEKSKPVNGSINGDDQNLNGELNHHDRAPKTEPVPNGNYKVEMGQMGNGFEGNGVQTQQIVVNNNGYGGVNGENRNESFQKDMRELEEILSKLNPMAKEFVPPSVTNNLGYFAGPGAAGFVYPNNFLFPNNYGNVNGQNNRRKKNGYNQGKRRVNNKIDMERREEMVRRTVYVSDIDQLVTEEQLAALFLNCGQVVDCRVCGDPNSVLRFAFVEFTDEEGARAALSLSGTMLGYYPLRVLPSKTAIAPVNPTYLPRSEDEREMCSRTIYCTNIDKKLTQADVKQFFESVCGEVQRLRLLGDYQHYTRIAFVEFTVAESAIAALNCSGVVLGSMPIRVSPSKTPVRSRVPRAPMH</sequence>
<name>A0AAV1XDH9_LUPLU</name>
<feature type="domain" description="RRM" evidence="7">
    <location>
        <begin position="295"/>
        <end position="371"/>
    </location>
</feature>
<feature type="region of interest" description="Disordered" evidence="6">
    <location>
        <begin position="25"/>
        <end position="64"/>
    </location>
</feature>
<dbReference type="InterPro" id="IPR034823">
    <property type="entry name" value="CID8-like_RRM1"/>
</dbReference>
<organism evidence="8 9">
    <name type="scientific">Lupinus luteus</name>
    <name type="common">European yellow lupine</name>
    <dbReference type="NCBI Taxonomy" id="3873"/>
    <lineage>
        <taxon>Eukaryota</taxon>
        <taxon>Viridiplantae</taxon>
        <taxon>Streptophyta</taxon>
        <taxon>Embryophyta</taxon>
        <taxon>Tracheophyta</taxon>
        <taxon>Spermatophyta</taxon>
        <taxon>Magnoliopsida</taxon>
        <taxon>eudicotyledons</taxon>
        <taxon>Gunneridae</taxon>
        <taxon>Pentapetalae</taxon>
        <taxon>rosids</taxon>
        <taxon>fabids</taxon>
        <taxon>Fabales</taxon>
        <taxon>Fabaceae</taxon>
        <taxon>Papilionoideae</taxon>
        <taxon>50 kb inversion clade</taxon>
        <taxon>genistoids sensu lato</taxon>
        <taxon>core genistoids</taxon>
        <taxon>Genisteae</taxon>
        <taxon>Lupinus</taxon>
    </lineage>
</organism>
<feature type="domain" description="RRM" evidence="7">
    <location>
        <begin position="198"/>
        <end position="273"/>
    </location>
</feature>
<evidence type="ECO:0000313" key="9">
    <source>
        <dbReference type="Proteomes" id="UP001497480"/>
    </source>
</evidence>
<dbReference type="CDD" id="cd12460">
    <property type="entry name" value="RRM2_CID8_like"/>
    <property type="match status" value="1"/>
</dbReference>
<evidence type="ECO:0000256" key="4">
    <source>
        <dbReference type="ARBA" id="ARBA00023242"/>
    </source>
</evidence>
<dbReference type="Proteomes" id="UP001497480">
    <property type="component" value="Unassembled WGS sequence"/>
</dbReference>
<dbReference type="EMBL" id="CAXHTB010000014">
    <property type="protein sequence ID" value="CAL0319559.1"/>
    <property type="molecule type" value="Genomic_DNA"/>
</dbReference>
<keyword evidence="3 5" id="KW-0694">RNA-binding</keyword>
<dbReference type="PANTHER" id="PTHR32343:SF79">
    <property type="entry name" value="CTC-INTERACTING DOMAIN PROTEIN"/>
    <property type="match status" value="1"/>
</dbReference>
<dbReference type="InterPro" id="IPR000504">
    <property type="entry name" value="RRM_dom"/>
</dbReference>
<evidence type="ECO:0000256" key="1">
    <source>
        <dbReference type="ARBA" id="ARBA00004123"/>
    </source>
</evidence>
<accession>A0AAV1XDH9</accession>
<proteinExistence type="predicted"/>
<comment type="caution">
    <text evidence="8">The sequence shown here is derived from an EMBL/GenBank/DDBJ whole genome shotgun (WGS) entry which is preliminary data.</text>
</comment>
<dbReference type="PANTHER" id="PTHR32343">
    <property type="entry name" value="SERINE/ARGININE-RICH SPLICING FACTOR"/>
    <property type="match status" value="1"/>
</dbReference>
<evidence type="ECO:0000313" key="8">
    <source>
        <dbReference type="EMBL" id="CAL0319559.1"/>
    </source>
</evidence>
<dbReference type="PROSITE" id="PS50102">
    <property type="entry name" value="RRM"/>
    <property type="match status" value="2"/>
</dbReference>
<dbReference type="FunFam" id="3.30.70.330:FF:000665">
    <property type="entry name" value="Polyadenylate-binding protein-interacting protein 10"/>
    <property type="match status" value="1"/>
</dbReference>
<feature type="compositionally biased region" description="Polar residues" evidence="6">
    <location>
        <begin position="36"/>
        <end position="49"/>
    </location>
</feature>
<evidence type="ECO:0000256" key="6">
    <source>
        <dbReference type="SAM" id="MobiDB-lite"/>
    </source>
</evidence>
<keyword evidence="4" id="KW-0539">Nucleus</keyword>
<dbReference type="FunFam" id="3.30.70.330:FF:000530">
    <property type="entry name" value="Polyadenylate-binding protein-interacting protein 11"/>
    <property type="match status" value="1"/>
</dbReference>
<dbReference type="Pfam" id="PF00076">
    <property type="entry name" value="RRM_1"/>
    <property type="match status" value="2"/>
</dbReference>
<dbReference type="SMART" id="SM00360">
    <property type="entry name" value="RRM"/>
    <property type="match status" value="2"/>
</dbReference>
<dbReference type="InterPro" id="IPR012677">
    <property type="entry name" value="Nucleotide-bd_a/b_plait_sf"/>
</dbReference>
<dbReference type="InterPro" id="IPR035979">
    <property type="entry name" value="RBD_domain_sf"/>
</dbReference>
<dbReference type="GO" id="GO:0005634">
    <property type="term" value="C:nucleus"/>
    <property type="evidence" value="ECO:0007669"/>
    <property type="project" value="UniProtKB-SubCell"/>
</dbReference>
<dbReference type="InterPro" id="IPR034825">
    <property type="entry name" value="CID8-like_RRM2"/>
</dbReference>
<dbReference type="Gene3D" id="3.30.70.330">
    <property type="match status" value="2"/>
</dbReference>
<evidence type="ECO:0000256" key="2">
    <source>
        <dbReference type="ARBA" id="ARBA00022737"/>
    </source>
</evidence>
<keyword evidence="2" id="KW-0677">Repeat</keyword>
<gene>
    <name evidence="8" type="ORF">LLUT_LOCUS20619</name>
</gene>
<protein>
    <recommendedName>
        <fullName evidence="7">RRM domain-containing protein</fullName>
    </recommendedName>
</protein>
<dbReference type="Pfam" id="PF07145">
    <property type="entry name" value="PAM2"/>
    <property type="match status" value="1"/>
</dbReference>
<reference evidence="8 9" key="1">
    <citation type="submission" date="2024-03" db="EMBL/GenBank/DDBJ databases">
        <authorList>
            <person name="Martinez-Hernandez J."/>
        </authorList>
    </citation>
    <scope>NUCLEOTIDE SEQUENCE [LARGE SCALE GENOMIC DNA]</scope>
</reference>
<dbReference type="AlphaFoldDB" id="A0AAV1XDH9"/>
<dbReference type="GO" id="GO:0003729">
    <property type="term" value="F:mRNA binding"/>
    <property type="evidence" value="ECO:0007669"/>
    <property type="project" value="UniProtKB-ARBA"/>
</dbReference>
<evidence type="ECO:0000256" key="5">
    <source>
        <dbReference type="PROSITE-ProRule" id="PRU00176"/>
    </source>
</evidence>
<comment type="subcellular location">
    <subcellularLocation>
        <location evidence="1">Nucleus</location>
    </subcellularLocation>
</comment>
<evidence type="ECO:0000256" key="3">
    <source>
        <dbReference type="ARBA" id="ARBA00022884"/>
    </source>
</evidence>
<evidence type="ECO:0000259" key="7">
    <source>
        <dbReference type="PROSITE" id="PS50102"/>
    </source>
</evidence>
<keyword evidence="9" id="KW-1185">Reference proteome</keyword>
<feature type="region of interest" description="Disordered" evidence="6">
    <location>
        <begin position="1"/>
        <end position="20"/>
    </location>
</feature>
<dbReference type="SUPFAM" id="SSF54928">
    <property type="entry name" value="RNA-binding domain, RBD"/>
    <property type="match status" value="2"/>
</dbReference>